<organism evidence="6 7">
    <name type="scientific">Etheostoma spectabile</name>
    <name type="common">orangethroat darter</name>
    <dbReference type="NCBI Taxonomy" id="54343"/>
    <lineage>
        <taxon>Eukaryota</taxon>
        <taxon>Metazoa</taxon>
        <taxon>Chordata</taxon>
        <taxon>Craniata</taxon>
        <taxon>Vertebrata</taxon>
        <taxon>Euteleostomi</taxon>
        <taxon>Actinopterygii</taxon>
        <taxon>Neopterygii</taxon>
        <taxon>Teleostei</taxon>
        <taxon>Neoteleostei</taxon>
        <taxon>Acanthomorphata</taxon>
        <taxon>Eupercaria</taxon>
        <taxon>Perciformes</taxon>
        <taxon>Percoidei</taxon>
        <taxon>Percidae</taxon>
        <taxon>Etheostomatinae</taxon>
        <taxon>Etheostoma</taxon>
    </lineage>
</organism>
<dbReference type="Proteomes" id="UP000327493">
    <property type="component" value="Chromosome 21"/>
</dbReference>
<dbReference type="InterPro" id="IPR018499">
    <property type="entry name" value="Tetraspanin/Peripherin"/>
</dbReference>
<dbReference type="EMBL" id="VOFY01000021">
    <property type="protein sequence ID" value="KAA8581494.1"/>
    <property type="molecule type" value="Genomic_DNA"/>
</dbReference>
<accession>A0A5J5CI40</accession>
<sequence length="306" mass="32654">AFQDLVHVVGTGGLCVLKVVIHDAFKEFATFNTGQTSLRLVLALLSDLHVVAQHCCTSIVAGARPGQDQRLSGQLGNYRLGCWWVRAQQATGTQLLLNSQCSRACSPTRTSTLSGGSTNSTGGPEASGVTLIIIGVQQHLTYSQMGTFAGRGLIKMAIVLIAVGSTIALVSLLGHLGAFFDKYSMVACTVALKGAKSAMDYNSRTQRVIHEYSPEKRHTIDQIQEKFKCCGADGPTDWSSSVGWVNHDAVPDSCCVEKSQGCGKNKNKVHKKGCITAIRIFVLKNLVWVGAVCIALGVSEVNTVNN</sequence>
<evidence type="ECO:0000256" key="4">
    <source>
        <dbReference type="ARBA" id="ARBA00023136"/>
    </source>
</evidence>
<keyword evidence="4 5" id="KW-0472">Membrane</keyword>
<keyword evidence="2 5" id="KW-0812">Transmembrane</keyword>
<gene>
    <name evidence="6" type="ORF">FQN60_003075</name>
</gene>
<dbReference type="InterPro" id="IPR008952">
    <property type="entry name" value="Tetraspanin_EC2_sf"/>
</dbReference>
<evidence type="ECO:0008006" key="8">
    <source>
        <dbReference type="Google" id="ProtNLM"/>
    </source>
</evidence>
<dbReference type="PANTHER" id="PTHR19282:SF511">
    <property type="entry name" value="TETRASPANIN"/>
    <property type="match status" value="1"/>
</dbReference>
<evidence type="ECO:0000256" key="5">
    <source>
        <dbReference type="SAM" id="Phobius"/>
    </source>
</evidence>
<dbReference type="Pfam" id="PF00335">
    <property type="entry name" value="Tetraspanin"/>
    <property type="match status" value="1"/>
</dbReference>
<feature type="non-terminal residue" evidence="6">
    <location>
        <position position="1"/>
    </location>
</feature>
<dbReference type="PANTHER" id="PTHR19282">
    <property type="entry name" value="TETRASPANIN"/>
    <property type="match status" value="1"/>
</dbReference>
<dbReference type="AlphaFoldDB" id="A0A5J5CI40"/>
<keyword evidence="7" id="KW-1185">Reference proteome</keyword>
<evidence type="ECO:0000256" key="3">
    <source>
        <dbReference type="ARBA" id="ARBA00022989"/>
    </source>
</evidence>
<dbReference type="Gene3D" id="1.10.1450.10">
    <property type="entry name" value="Tetraspanin"/>
    <property type="match status" value="1"/>
</dbReference>
<feature type="transmembrane region" description="Helical" evidence="5">
    <location>
        <begin position="153"/>
        <end position="180"/>
    </location>
</feature>
<evidence type="ECO:0000313" key="6">
    <source>
        <dbReference type="EMBL" id="KAA8581494.1"/>
    </source>
</evidence>
<keyword evidence="3 5" id="KW-1133">Transmembrane helix</keyword>
<proteinExistence type="predicted"/>
<dbReference type="SUPFAM" id="SSF48652">
    <property type="entry name" value="Tetraspanin"/>
    <property type="match status" value="1"/>
</dbReference>
<evidence type="ECO:0000256" key="1">
    <source>
        <dbReference type="ARBA" id="ARBA00004141"/>
    </source>
</evidence>
<comment type="caution">
    <text evidence="6">The sequence shown here is derived from an EMBL/GenBank/DDBJ whole genome shotgun (WGS) entry which is preliminary data.</text>
</comment>
<evidence type="ECO:0000313" key="7">
    <source>
        <dbReference type="Proteomes" id="UP000327493"/>
    </source>
</evidence>
<reference evidence="6 7" key="1">
    <citation type="submission" date="2019-08" db="EMBL/GenBank/DDBJ databases">
        <title>A chromosome-level genome assembly, high-density linkage maps, and genome scans reveal the genomic architecture of hybrid incompatibilities underlying speciation via character displacement in darters (Percidae: Etheostominae).</title>
        <authorList>
            <person name="Moran R.L."/>
            <person name="Catchen J.M."/>
            <person name="Fuller R.C."/>
        </authorList>
    </citation>
    <scope>NUCLEOTIDE SEQUENCE [LARGE SCALE GENOMIC DNA]</scope>
    <source>
        <strain evidence="6">EspeVRDwgs_2016</strain>
        <tissue evidence="6">Muscle</tissue>
    </source>
</reference>
<protein>
    <recommendedName>
        <fullName evidence="8">Tetraspanin</fullName>
    </recommendedName>
</protein>
<evidence type="ECO:0000256" key="2">
    <source>
        <dbReference type="ARBA" id="ARBA00022692"/>
    </source>
</evidence>
<name>A0A5J5CI40_9PERO</name>
<dbReference type="GO" id="GO:0005886">
    <property type="term" value="C:plasma membrane"/>
    <property type="evidence" value="ECO:0007669"/>
    <property type="project" value="TreeGrafter"/>
</dbReference>
<comment type="subcellular location">
    <subcellularLocation>
        <location evidence="1">Membrane</location>
        <topology evidence="1">Multi-pass membrane protein</topology>
    </subcellularLocation>
</comment>